<accession>A0A6V7GVX6</accession>
<dbReference type="Gene3D" id="1.10.510.10">
    <property type="entry name" value="Transferase(Phosphotransferase) domain 1"/>
    <property type="match status" value="1"/>
</dbReference>
<dbReference type="GO" id="GO:0004674">
    <property type="term" value="F:protein serine/threonine kinase activity"/>
    <property type="evidence" value="ECO:0007669"/>
    <property type="project" value="UniProtKB-KW"/>
</dbReference>
<dbReference type="EC" id="2.7.11.1" evidence="2"/>
<keyword evidence="8" id="KW-0067">ATP-binding</keyword>
<dbReference type="Gene3D" id="3.30.200.20">
    <property type="entry name" value="Phosphorylase Kinase, domain 1"/>
    <property type="match status" value="1"/>
</dbReference>
<dbReference type="Proteomes" id="UP000752696">
    <property type="component" value="Unassembled WGS sequence"/>
</dbReference>
<dbReference type="GO" id="GO:0008033">
    <property type="term" value="P:tRNA processing"/>
    <property type="evidence" value="ECO:0007669"/>
    <property type="project" value="UniProtKB-KW"/>
</dbReference>
<evidence type="ECO:0000259" key="11">
    <source>
        <dbReference type="PROSITE" id="PS50011"/>
    </source>
</evidence>
<comment type="similarity">
    <text evidence="1">Belongs to the protein kinase superfamily. BUD32 family.</text>
</comment>
<feature type="domain" description="Protein kinase" evidence="11">
    <location>
        <begin position="52"/>
        <end position="285"/>
    </location>
</feature>
<proteinExistence type="inferred from homology"/>
<evidence type="ECO:0000256" key="5">
    <source>
        <dbReference type="ARBA" id="ARBA00022694"/>
    </source>
</evidence>
<keyword evidence="3" id="KW-0723">Serine/threonine-protein kinase</keyword>
<comment type="catalytic activity">
    <reaction evidence="9">
        <text>L-threonyl-[protein] + ATP = O-phospho-L-threonyl-[protein] + ADP + H(+)</text>
        <dbReference type="Rhea" id="RHEA:46608"/>
        <dbReference type="Rhea" id="RHEA-COMP:11060"/>
        <dbReference type="Rhea" id="RHEA-COMP:11605"/>
        <dbReference type="ChEBI" id="CHEBI:15378"/>
        <dbReference type="ChEBI" id="CHEBI:30013"/>
        <dbReference type="ChEBI" id="CHEBI:30616"/>
        <dbReference type="ChEBI" id="CHEBI:61977"/>
        <dbReference type="ChEBI" id="CHEBI:456216"/>
        <dbReference type="EC" id="2.7.11.1"/>
    </reaction>
</comment>
<evidence type="ECO:0000256" key="9">
    <source>
        <dbReference type="ARBA" id="ARBA00047899"/>
    </source>
</evidence>
<dbReference type="PROSITE" id="PS50011">
    <property type="entry name" value="PROTEIN_KINASE_DOM"/>
    <property type="match status" value="1"/>
</dbReference>
<protein>
    <recommendedName>
        <fullName evidence="2">non-specific serine/threonine protein kinase</fullName>
        <ecNumber evidence="2">2.7.11.1</ecNumber>
    </recommendedName>
</protein>
<dbReference type="GO" id="GO:0005829">
    <property type="term" value="C:cytosol"/>
    <property type="evidence" value="ECO:0007669"/>
    <property type="project" value="TreeGrafter"/>
</dbReference>
<evidence type="ECO:0000256" key="1">
    <source>
        <dbReference type="ARBA" id="ARBA00010630"/>
    </source>
</evidence>
<evidence type="ECO:0000256" key="6">
    <source>
        <dbReference type="ARBA" id="ARBA00022741"/>
    </source>
</evidence>
<dbReference type="NCBIfam" id="TIGR03724">
    <property type="entry name" value="arch_bud32"/>
    <property type="match status" value="1"/>
</dbReference>
<sequence>MQSPSKRGSSLRDCDKRYAFDSKALAAYRLRRLADSRPSSLRPSFLPILNNMNDFELIAQGAEARIYKGIYLGKPTLIKERFEKKYRHADLDKRLTKDRIKAECRAIIRAKAAGITTPAIYLANLERRCIYMEYIEDALILKEFIDKKVSKETNDDRLLNFIAQGLGTIIAKLHLKNIIHGDLTTSNVLLKNIDDDHNKKYENAANNFVLIDFGLARIESSVEDKAVDLYVLERSLLSAHSEIPLLFSKIFDTYQKHYANKNQCKEIISKYKEVQLRGRKRLMIG</sequence>
<dbReference type="InterPro" id="IPR008266">
    <property type="entry name" value="Tyr_kinase_AS"/>
</dbReference>
<dbReference type="InterPro" id="IPR011009">
    <property type="entry name" value="Kinase-like_dom_sf"/>
</dbReference>
<gene>
    <name evidence="12" type="ORF">MHI_LOCUS165714</name>
</gene>
<dbReference type="GO" id="GO:0005524">
    <property type="term" value="F:ATP binding"/>
    <property type="evidence" value="ECO:0007669"/>
    <property type="project" value="UniProtKB-KW"/>
</dbReference>
<dbReference type="AlphaFoldDB" id="A0A6V7GVX6"/>
<comment type="caution">
    <text evidence="12">The sequence shown here is derived from an EMBL/GenBank/DDBJ whole genome shotgun (WGS) entry which is preliminary data.</text>
</comment>
<keyword evidence="13" id="KW-1185">Reference proteome</keyword>
<dbReference type="SUPFAM" id="SSF56112">
    <property type="entry name" value="Protein kinase-like (PK-like)"/>
    <property type="match status" value="1"/>
</dbReference>
<dbReference type="InterPro" id="IPR000719">
    <property type="entry name" value="Prot_kinase_dom"/>
</dbReference>
<dbReference type="InterPro" id="IPR022495">
    <property type="entry name" value="Bud32"/>
</dbReference>
<evidence type="ECO:0000256" key="10">
    <source>
        <dbReference type="ARBA" id="ARBA00048679"/>
    </source>
</evidence>
<dbReference type="PANTHER" id="PTHR12209:SF0">
    <property type="entry name" value="EKC_KEOPS COMPLEX SUBUNIT TP53RK"/>
    <property type="match status" value="1"/>
</dbReference>
<reference evidence="12" key="1">
    <citation type="submission" date="2020-07" db="EMBL/GenBank/DDBJ databases">
        <authorList>
            <person name="Nazaruddin N."/>
        </authorList>
    </citation>
    <scope>NUCLEOTIDE SEQUENCE</scope>
</reference>
<comment type="catalytic activity">
    <reaction evidence="10">
        <text>L-seryl-[protein] + ATP = O-phospho-L-seryl-[protein] + ADP + H(+)</text>
        <dbReference type="Rhea" id="RHEA:17989"/>
        <dbReference type="Rhea" id="RHEA-COMP:9863"/>
        <dbReference type="Rhea" id="RHEA-COMP:11604"/>
        <dbReference type="ChEBI" id="CHEBI:15378"/>
        <dbReference type="ChEBI" id="CHEBI:29999"/>
        <dbReference type="ChEBI" id="CHEBI:30616"/>
        <dbReference type="ChEBI" id="CHEBI:83421"/>
        <dbReference type="ChEBI" id="CHEBI:456216"/>
        <dbReference type="EC" id="2.7.11.1"/>
    </reaction>
</comment>
<evidence type="ECO:0000256" key="7">
    <source>
        <dbReference type="ARBA" id="ARBA00022777"/>
    </source>
</evidence>
<name>A0A6V7GVX6_9HYME</name>
<dbReference type="GO" id="GO:0000408">
    <property type="term" value="C:EKC/KEOPS complex"/>
    <property type="evidence" value="ECO:0007669"/>
    <property type="project" value="UniProtKB-ARBA"/>
</dbReference>
<evidence type="ECO:0000256" key="8">
    <source>
        <dbReference type="ARBA" id="ARBA00022840"/>
    </source>
</evidence>
<evidence type="ECO:0000313" key="13">
    <source>
        <dbReference type="Proteomes" id="UP000752696"/>
    </source>
</evidence>
<evidence type="ECO:0000313" key="12">
    <source>
        <dbReference type="EMBL" id="CAD1469869.1"/>
    </source>
</evidence>
<evidence type="ECO:0000256" key="3">
    <source>
        <dbReference type="ARBA" id="ARBA00022527"/>
    </source>
</evidence>
<dbReference type="GO" id="GO:0005634">
    <property type="term" value="C:nucleus"/>
    <property type="evidence" value="ECO:0007669"/>
    <property type="project" value="TreeGrafter"/>
</dbReference>
<dbReference type="Pfam" id="PF06293">
    <property type="entry name" value="Kdo"/>
    <property type="match status" value="1"/>
</dbReference>
<dbReference type="PANTHER" id="PTHR12209">
    <property type="entry name" value="NON-SPECIFIC SERINE/THREONINE PROTEIN KINASE"/>
    <property type="match status" value="1"/>
</dbReference>
<dbReference type="SMART" id="SM00220">
    <property type="entry name" value="S_TKc"/>
    <property type="match status" value="1"/>
</dbReference>
<dbReference type="OrthoDB" id="3399at2759"/>
<keyword evidence="7" id="KW-0418">Kinase</keyword>
<dbReference type="PROSITE" id="PS00109">
    <property type="entry name" value="PROTEIN_KINASE_TYR"/>
    <property type="match status" value="1"/>
</dbReference>
<keyword evidence="5" id="KW-0819">tRNA processing</keyword>
<dbReference type="EMBL" id="CAJDYZ010003123">
    <property type="protein sequence ID" value="CAD1469869.1"/>
    <property type="molecule type" value="Genomic_DNA"/>
</dbReference>
<evidence type="ECO:0000256" key="2">
    <source>
        <dbReference type="ARBA" id="ARBA00012513"/>
    </source>
</evidence>
<dbReference type="FunFam" id="3.30.200.20:FF:000201">
    <property type="entry name" value="TP53-regulating kinase isoform X1"/>
    <property type="match status" value="1"/>
</dbReference>
<evidence type="ECO:0000256" key="4">
    <source>
        <dbReference type="ARBA" id="ARBA00022679"/>
    </source>
</evidence>
<keyword evidence="4" id="KW-0808">Transferase</keyword>
<organism evidence="12 13">
    <name type="scientific">Heterotrigona itama</name>
    <dbReference type="NCBI Taxonomy" id="395501"/>
    <lineage>
        <taxon>Eukaryota</taxon>
        <taxon>Metazoa</taxon>
        <taxon>Ecdysozoa</taxon>
        <taxon>Arthropoda</taxon>
        <taxon>Hexapoda</taxon>
        <taxon>Insecta</taxon>
        <taxon>Pterygota</taxon>
        <taxon>Neoptera</taxon>
        <taxon>Endopterygota</taxon>
        <taxon>Hymenoptera</taxon>
        <taxon>Apocrita</taxon>
        <taxon>Aculeata</taxon>
        <taxon>Apoidea</taxon>
        <taxon>Anthophila</taxon>
        <taxon>Apidae</taxon>
        <taxon>Heterotrigona</taxon>
    </lineage>
</organism>
<keyword evidence="6" id="KW-0547">Nucleotide-binding</keyword>
<dbReference type="GO" id="GO:0070525">
    <property type="term" value="P:tRNA threonylcarbamoyladenosine metabolic process"/>
    <property type="evidence" value="ECO:0007669"/>
    <property type="project" value="TreeGrafter"/>
</dbReference>